<sequence>MLIERDAGICKRQRSEICYLKSRSRLLQFRSKKITESVRNFHSLDRIRTMPTMQQYKRISERIFSMESIHRRQSSMCRIKKSFKRNTILRNIEKQLTKDGKIVKAQFQNEIDEMNDREARSYAQMIANYNEVIYGSNSRLQKDNINSMGMIIHRSPFSTASVVLLKLKTKQDESKREKISSVCLNGSCSNHSNLGKLIKDTTNSRYYSQYNNNMNSMGNELQRSFSYAAMIERYSNAMKIGKDYYGWIGNLMSKRNVSTNLEEIPISIEAKKPDKPELPIMDEKTKIKDEQDQWLSKVDDVIRNLKRITEKTDSLDESKLKKKEVTTQVNERAKWLDRVMDAHKKSIEERKSMEEKESVIMDEASHQDEALESNNTWNTVLTKNSSKQPPRFPFDKPPSSTPIVDYIKRGPVSSGSPTNTTGSTSKTPSQTPTSVITGTTKEPQIELRMTPSQNESVVSINVDEQAAKTVGSSAKEQLSVVILSKKNTAGKMEMSNASQQSTDFGSMQISISEDTIPVKQIEFSINGKPVSELKSIVARADKLDVFSSMDKVEIRIPSKDRANVLKDQSRTITAASKPVLNLQIAAKFNDPRVQQPRGADIKKDTPSPVSPANPSPPCPPVKPPRPQNLFDSIDIKKGGTMKEEARKDESAIKGLENTLDMMDVNKSAGNTSTPPPTHQQIETLSVPGIHGSVPKEENVLTVRNIPLNLNPNEAIFQKGSVPQENCPSQLPPTMNKANLSNKAQQENKIPSSVIPWWSSEDSFKNIKKKDNNPGSGKTAVSLEGTLPLVQTDHEDHALRKENNMSSDVASRDKQHDTIDSKRVDNPGDDTRKPSSIVETEPIINYLEESGKRCAPIKLEGAKASPRNAKNSGRIVKRSKLRVKHKGYRRKAPLPVKKESEASSSMCSVCSPKILKYVQVVPREAKVEKKSETKTSLIEQSQKTGHEVDKLKLNEEKKTETKIVKSIILVGDDTHVEKANVQNSNTVFKKEKALGKSSANKSADVSAKSSSSAGKVDYDGKKEGRQGTEGTATPKDQADKLVSEDQRIKEILKSMKPIEKRKDGTLIDYGVTVPSRKPNATGAKTDLLSKQSVSSSEKIIEPTKIFSTKKQAPTLVESRNLGEQLKIVEAERTHPVKKITKLDDSKIEIKKPELKVEAEQATKQNKEKESLVKRDDNFEAQKSAITANLHSNLKQTGNNPVRDLFVEPHQKIRITGSAPLKGTLSDHGLENLKKNATSVEHPLLTKKSENVFPATSIASSSNPSENSEKKESKDILKLIDEKKMSIGLLNVTASSPKIENKTTDKVDIFPLMGTVNPVRETKSSTETVKSDSLMKEYVIPLKNSGNKTGAAPLEGTIQRSTDNFANVNEKKANEGKNDLPKMDVLKKPSDGGGGNTGSNPVPVGPSGLVQSSIYTPTTCKQKNWDYNKHDQEYMMYNEMKRPEKDMLYSSWLQRFKDRFNNKII</sequence>
<evidence type="ECO:0000256" key="1">
    <source>
        <dbReference type="SAM" id="MobiDB-lite"/>
    </source>
</evidence>
<dbReference type="RefSeq" id="XP_026297214.1">
    <property type="nucleotide sequence ID" value="XM_026441429.1"/>
</dbReference>
<dbReference type="OrthoDB" id="7601093at2759"/>
<dbReference type="KEGG" id="ame:113218874"/>
<feature type="region of interest" description="Disordered" evidence="1">
    <location>
        <begin position="406"/>
        <end position="442"/>
    </location>
</feature>
<dbReference type="Proteomes" id="UP000005203">
    <property type="component" value="Linkage group LG6"/>
</dbReference>
<dbReference type="GeneID" id="113218874"/>
<evidence type="ECO:0000313" key="4">
    <source>
        <dbReference type="RefSeq" id="XP_026297214.1"/>
    </source>
</evidence>
<dbReference type="EnsemblMetazoa" id="XM_026441429">
    <property type="protein sequence ID" value="XP_026297214"/>
    <property type="gene ID" value="LOC113218874"/>
</dbReference>
<feature type="region of interest" description="Disordered" evidence="1">
    <location>
        <begin position="992"/>
        <end position="1043"/>
    </location>
</feature>
<organism evidence="2">
    <name type="scientific">Apis mellifera</name>
    <name type="common">Honeybee</name>
    <dbReference type="NCBI Taxonomy" id="7460"/>
    <lineage>
        <taxon>Eukaryota</taxon>
        <taxon>Metazoa</taxon>
        <taxon>Ecdysozoa</taxon>
        <taxon>Arthropoda</taxon>
        <taxon>Hexapoda</taxon>
        <taxon>Insecta</taxon>
        <taxon>Pterygota</taxon>
        <taxon>Neoptera</taxon>
        <taxon>Endopterygota</taxon>
        <taxon>Hymenoptera</taxon>
        <taxon>Apocrita</taxon>
        <taxon>Aculeata</taxon>
        <taxon>Apoidea</taxon>
        <taxon>Anthophila</taxon>
        <taxon>Apidae</taxon>
        <taxon>Apis</taxon>
    </lineage>
</organism>
<evidence type="ECO:0000313" key="3">
    <source>
        <dbReference type="Proteomes" id="UP000005203"/>
    </source>
</evidence>
<gene>
    <name evidence="4" type="primary">LOC113218874</name>
</gene>
<feature type="compositionally biased region" description="Pro residues" evidence="1">
    <location>
        <begin position="608"/>
        <end position="626"/>
    </location>
</feature>
<name>A0A7M7MKN1_APIME</name>
<feature type="compositionally biased region" description="Low complexity" evidence="1">
    <location>
        <begin position="995"/>
        <end position="1014"/>
    </location>
</feature>
<feature type="compositionally biased region" description="Basic and acidic residues" evidence="1">
    <location>
        <begin position="1370"/>
        <end position="1388"/>
    </location>
</feature>
<evidence type="ECO:0000313" key="2">
    <source>
        <dbReference type="EnsemblMetazoa" id="XP_026297214"/>
    </source>
</evidence>
<reference evidence="2" key="1">
    <citation type="submission" date="2021-01" db="UniProtKB">
        <authorList>
            <consortium name="EnsemblMetazoa"/>
        </authorList>
    </citation>
    <scope>IDENTIFICATION</scope>
    <source>
        <strain evidence="2">DH4</strain>
    </source>
</reference>
<feature type="compositionally biased region" description="Basic and acidic residues" evidence="1">
    <location>
        <begin position="809"/>
        <end position="832"/>
    </location>
</feature>
<proteinExistence type="predicted"/>
<feature type="compositionally biased region" description="Low complexity" evidence="1">
    <location>
        <begin position="410"/>
        <end position="434"/>
    </location>
</feature>
<accession>A0A7M7MKN1</accession>
<protein>
    <submittedName>
        <fullName evidence="4">LOW QUALITY PROTEIN: uncharacterized protein LOC113218874</fullName>
    </submittedName>
</protein>
<reference evidence="4" key="2">
    <citation type="submission" date="2025-04" db="UniProtKB">
        <authorList>
            <consortium name="RefSeq"/>
        </authorList>
    </citation>
    <scope>IDENTIFICATION</scope>
    <source>
        <strain evidence="4">DH4</strain>
        <tissue evidence="4">Whole body</tissue>
    </source>
</reference>
<feature type="region of interest" description="Disordered" evidence="1">
    <location>
        <begin position="799"/>
        <end position="834"/>
    </location>
</feature>
<keyword evidence="3" id="KW-1185">Reference proteome</keyword>
<feature type="compositionally biased region" description="Basic and acidic residues" evidence="1">
    <location>
        <begin position="1015"/>
        <end position="1025"/>
    </location>
</feature>
<feature type="region of interest" description="Disordered" evidence="1">
    <location>
        <begin position="1370"/>
        <end position="1408"/>
    </location>
</feature>
<feature type="region of interest" description="Disordered" evidence="1">
    <location>
        <begin position="587"/>
        <end position="627"/>
    </location>
</feature>
<accession>A0A8B8H2D1</accession>